<feature type="domain" description="RRM" evidence="5">
    <location>
        <begin position="23"/>
        <end position="106"/>
    </location>
</feature>
<evidence type="ECO:0000256" key="4">
    <source>
        <dbReference type="SAM" id="MobiDB-lite"/>
    </source>
</evidence>
<feature type="region of interest" description="Disordered" evidence="4">
    <location>
        <begin position="282"/>
        <end position="334"/>
    </location>
</feature>
<dbReference type="PROSITE" id="PS50102">
    <property type="entry name" value="RRM"/>
    <property type="match status" value="2"/>
</dbReference>
<dbReference type="SMART" id="SM00360">
    <property type="entry name" value="RRM"/>
    <property type="match status" value="2"/>
</dbReference>
<evidence type="ECO:0000256" key="1">
    <source>
        <dbReference type="ARBA" id="ARBA00022737"/>
    </source>
</evidence>
<feature type="compositionally biased region" description="Low complexity" evidence="4">
    <location>
        <begin position="246"/>
        <end position="256"/>
    </location>
</feature>
<dbReference type="Gene3D" id="3.30.70.330">
    <property type="match status" value="2"/>
</dbReference>
<evidence type="ECO:0000313" key="7">
    <source>
        <dbReference type="RefSeq" id="XP_003744123.1"/>
    </source>
</evidence>
<dbReference type="GO" id="GO:0098687">
    <property type="term" value="C:chromosomal region"/>
    <property type="evidence" value="ECO:0007669"/>
    <property type="project" value="UniProtKB-ARBA"/>
</dbReference>
<dbReference type="KEGG" id="goe:100902789"/>
<feature type="region of interest" description="Disordered" evidence="4">
    <location>
        <begin position="1"/>
        <end position="20"/>
    </location>
</feature>
<feature type="domain" description="RRM" evidence="5">
    <location>
        <begin position="113"/>
        <end position="190"/>
    </location>
</feature>
<proteinExistence type="predicted"/>
<evidence type="ECO:0000259" key="5">
    <source>
        <dbReference type="PROSITE" id="PS50102"/>
    </source>
</evidence>
<sequence>MKQENGNESTPSNGGSSEPEYMRKLFIGGLDYKTNEVTLKEYYSKWGEIMDCVVMTDPYSKRSRGFGFVTYADSQMVDQAMAQRPHIIDNRTVEPKRAIPREQSSGDTNMSVKKLFVGGLSTETEAEDLRNYFGKYGSIEEVIIATERDTGRKRGFGFVTFDDYDSVDKVVLQRHHMIKGKRTEVKKALSKIEMEKAKRKDSFMGPPHNSGPSHHYRGPPAPPPHRGGYSSRGYGDSDDWPGYAWGGQPQSQGGPQTNAFPSYSTDSYSGWGGNSNEYPQGYQSYQPLYGYGENSGGGSGAPGPFRGGGYSSSARAAASPYGGEYPRAATRSQY</sequence>
<dbReference type="GO" id="GO:0071013">
    <property type="term" value="C:catalytic step 2 spliceosome"/>
    <property type="evidence" value="ECO:0007669"/>
    <property type="project" value="TreeGrafter"/>
</dbReference>
<keyword evidence="1" id="KW-0677">Repeat</keyword>
<dbReference type="RefSeq" id="XP_003744123.1">
    <property type="nucleotide sequence ID" value="XM_003744075.2"/>
</dbReference>
<dbReference type="GO" id="GO:0000398">
    <property type="term" value="P:mRNA splicing, via spliceosome"/>
    <property type="evidence" value="ECO:0007669"/>
    <property type="project" value="TreeGrafter"/>
</dbReference>
<reference evidence="7" key="1">
    <citation type="submission" date="2025-08" db="UniProtKB">
        <authorList>
            <consortium name="RefSeq"/>
        </authorList>
    </citation>
    <scope>IDENTIFICATION</scope>
</reference>
<organism evidence="6 7">
    <name type="scientific">Galendromus occidentalis</name>
    <name type="common">western predatory mite</name>
    <dbReference type="NCBI Taxonomy" id="34638"/>
    <lineage>
        <taxon>Eukaryota</taxon>
        <taxon>Metazoa</taxon>
        <taxon>Ecdysozoa</taxon>
        <taxon>Arthropoda</taxon>
        <taxon>Chelicerata</taxon>
        <taxon>Arachnida</taxon>
        <taxon>Acari</taxon>
        <taxon>Parasitiformes</taxon>
        <taxon>Mesostigmata</taxon>
        <taxon>Gamasina</taxon>
        <taxon>Phytoseioidea</taxon>
        <taxon>Phytoseiidae</taxon>
        <taxon>Typhlodrominae</taxon>
        <taxon>Galendromus</taxon>
    </lineage>
</organism>
<evidence type="ECO:0000256" key="3">
    <source>
        <dbReference type="PROSITE-ProRule" id="PRU00176"/>
    </source>
</evidence>
<dbReference type="SUPFAM" id="SSF54928">
    <property type="entry name" value="RNA-binding domain, RBD"/>
    <property type="match status" value="2"/>
</dbReference>
<keyword evidence="7" id="KW-0687">Ribonucleoprotein</keyword>
<feature type="compositionally biased region" description="Gly residues" evidence="4">
    <location>
        <begin position="293"/>
        <end position="310"/>
    </location>
</feature>
<dbReference type="GeneID" id="100902789"/>
<dbReference type="FunFam" id="3.30.70.330:FF:000040">
    <property type="entry name" value="Heterogeneous nuclear ribonucleoprotein A2/B1"/>
    <property type="match status" value="1"/>
</dbReference>
<dbReference type="InterPro" id="IPR012677">
    <property type="entry name" value="Nucleotide-bd_a/b_plait_sf"/>
</dbReference>
<dbReference type="InterPro" id="IPR035979">
    <property type="entry name" value="RBD_domain_sf"/>
</dbReference>
<dbReference type="AlphaFoldDB" id="A0AAJ6VYC2"/>
<name>A0AAJ6VYC2_9ACAR</name>
<evidence type="ECO:0000256" key="2">
    <source>
        <dbReference type="ARBA" id="ARBA00022884"/>
    </source>
</evidence>
<dbReference type="PANTHER" id="PTHR48026:SF14">
    <property type="entry name" value="HETEROGENEOUS NUCLEAR RIBONUCLEOPROTEIN A1"/>
    <property type="match status" value="1"/>
</dbReference>
<dbReference type="Proteomes" id="UP000694867">
    <property type="component" value="Unplaced"/>
</dbReference>
<feature type="compositionally biased region" description="Low complexity" evidence="4">
    <location>
        <begin position="311"/>
        <end position="323"/>
    </location>
</feature>
<dbReference type="GO" id="GO:0003730">
    <property type="term" value="F:mRNA 3'-UTR binding"/>
    <property type="evidence" value="ECO:0007669"/>
    <property type="project" value="TreeGrafter"/>
</dbReference>
<keyword evidence="6" id="KW-1185">Reference proteome</keyword>
<evidence type="ECO:0000313" key="6">
    <source>
        <dbReference type="Proteomes" id="UP000694867"/>
    </source>
</evidence>
<dbReference type="Pfam" id="PF00076">
    <property type="entry name" value="RRM_1"/>
    <property type="match status" value="2"/>
</dbReference>
<protein>
    <submittedName>
        <fullName evidence="7">Heterogeneous nuclear ribonucleoproteins A2/B1</fullName>
    </submittedName>
</protein>
<feature type="region of interest" description="Disordered" evidence="4">
    <location>
        <begin position="196"/>
        <end position="262"/>
    </location>
</feature>
<keyword evidence="2 3" id="KW-0694">RNA-binding</keyword>
<dbReference type="InterPro" id="IPR000504">
    <property type="entry name" value="RRM_dom"/>
</dbReference>
<dbReference type="CDD" id="cd12328">
    <property type="entry name" value="RRM2_hnRNPA_like"/>
    <property type="match status" value="1"/>
</dbReference>
<gene>
    <name evidence="7" type="primary">LOC100902789</name>
</gene>
<feature type="compositionally biased region" description="Polar residues" evidence="4">
    <location>
        <begin position="1"/>
        <end position="16"/>
    </location>
</feature>
<accession>A0AAJ6VYC2</accession>
<dbReference type="PANTHER" id="PTHR48026">
    <property type="entry name" value="HOMOLOGOUS TO DROSOPHILA SQD (SQUID) PROTEIN"/>
    <property type="match status" value="1"/>
</dbReference>